<evidence type="ECO:0000313" key="1">
    <source>
        <dbReference type="EMBL" id="QDT00909.1"/>
    </source>
</evidence>
<organism evidence="1 2">
    <name type="scientific">Adhaeretor mobilis</name>
    <dbReference type="NCBI Taxonomy" id="1930276"/>
    <lineage>
        <taxon>Bacteria</taxon>
        <taxon>Pseudomonadati</taxon>
        <taxon>Planctomycetota</taxon>
        <taxon>Planctomycetia</taxon>
        <taxon>Pirellulales</taxon>
        <taxon>Lacipirellulaceae</taxon>
        <taxon>Adhaeretor</taxon>
    </lineage>
</organism>
<dbReference type="AlphaFoldDB" id="A0A517N192"/>
<gene>
    <name evidence="1" type="ORF">HG15A2_42510</name>
</gene>
<protein>
    <submittedName>
        <fullName evidence="1">Uncharacterized protein</fullName>
    </submittedName>
</protein>
<dbReference type="EMBL" id="CP036263">
    <property type="protein sequence ID" value="QDT00909.1"/>
    <property type="molecule type" value="Genomic_DNA"/>
</dbReference>
<proteinExistence type="predicted"/>
<dbReference type="KEGG" id="amob:HG15A2_42510"/>
<reference evidence="1 2" key="1">
    <citation type="submission" date="2019-02" db="EMBL/GenBank/DDBJ databases">
        <title>Deep-cultivation of Planctomycetes and their phenomic and genomic characterization uncovers novel biology.</title>
        <authorList>
            <person name="Wiegand S."/>
            <person name="Jogler M."/>
            <person name="Boedeker C."/>
            <person name="Pinto D."/>
            <person name="Vollmers J."/>
            <person name="Rivas-Marin E."/>
            <person name="Kohn T."/>
            <person name="Peeters S.H."/>
            <person name="Heuer A."/>
            <person name="Rast P."/>
            <person name="Oberbeckmann S."/>
            <person name="Bunk B."/>
            <person name="Jeske O."/>
            <person name="Meyerdierks A."/>
            <person name="Storesund J.E."/>
            <person name="Kallscheuer N."/>
            <person name="Luecker S."/>
            <person name="Lage O.M."/>
            <person name="Pohl T."/>
            <person name="Merkel B.J."/>
            <person name="Hornburger P."/>
            <person name="Mueller R.-W."/>
            <person name="Bruemmer F."/>
            <person name="Labrenz M."/>
            <person name="Spormann A.M."/>
            <person name="Op den Camp H."/>
            <person name="Overmann J."/>
            <person name="Amann R."/>
            <person name="Jetten M.S.M."/>
            <person name="Mascher T."/>
            <person name="Medema M.H."/>
            <person name="Devos D.P."/>
            <person name="Kaster A.-K."/>
            <person name="Ovreas L."/>
            <person name="Rohde M."/>
            <person name="Galperin M.Y."/>
            <person name="Jogler C."/>
        </authorList>
    </citation>
    <scope>NUCLEOTIDE SEQUENCE [LARGE SCALE GENOMIC DNA]</scope>
    <source>
        <strain evidence="1 2">HG15A2</strain>
    </source>
</reference>
<name>A0A517N192_9BACT</name>
<evidence type="ECO:0000313" key="2">
    <source>
        <dbReference type="Proteomes" id="UP000319852"/>
    </source>
</evidence>
<dbReference type="Proteomes" id="UP000319852">
    <property type="component" value="Chromosome"/>
</dbReference>
<accession>A0A517N192</accession>
<keyword evidence="2" id="KW-1185">Reference proteome</keyword>
<dbReference type="RefSeq" id="WP_145062722.1">
    <property type="nucleotide sequence ID" value="NZ_CP036263.1"/>
</dbReference>
<sequence length="59" mass="6325">MPHFQTGTTTLTINVVDGQPTLEVNTTTGEISILNDTVTPFDMNFYEIVRPSGALAPGT</sequence>